<name>A0A0G8LR20_9XANT</name>
<dbReference type="Pfam" id="PF02585">
    <property type="entry name" value="PIG-L"/>
    <property type="match status" value="1"/>
</dbReference>
<dbReference type="InterPro" id="IPR024078">
    <property type="entry name" value="LmbE-like_dom_sf"/>
</dbReference>
<dbReference type="EMBL" id="LR828253">
    <property type="protein sequence ID" value="CAD0330572.1"/>
    <property type="molecule type" value="Genomic_DNA"/>
</dbReference>
<dbReference type="GeneID" id="55511646"/>
<dbReference type="PANTHER" id="PTHR12993:SF29">
    <property type="entry name" value="BLR3841 PROTEIN"/>
    <property type="match status" value="1"/>
</dbReference>
<organism evidence="1">
    <name type="scientific">Xanthomonas hortorum pv. gardneri</name>
    <dbReference type="NCBI Taxonomy" id="2754056"/>
    <lineage>
        <taxon>Bacteria</taxon>
        <taxon>Pseudomonadati</taxon>
        <taxon>Pseudomonadota</taxon>
        <taxon>Gammaproteobacteria</taxon>
        <taxon>Lysobacterales</taxon>
        <taxon>Lysobacteraceae</taxon>
        <taxon>Xanthomonas</taxon>
    </lineage>
</organism>
<dbReference type="RefSeq" id="WP_006448793.1">
    <property type="nucleotide sequence ID" value="NZ_CP018728.1"/>
</dbReference>
<gene>
    <name evidence="1" type="primary">mshB</name>
    <name evidence="1" type="ORF">CFBP8129_21580</name>
</gene>
<evidence type="ECO:0000313" key="1">
    <source>
        <dbReference type="EMBL" id="CAD0330583.1"/>
    </source>
</evidence>
<reference evidence="1" key="1">
    <citation type="submission" date="2020-07" db="EMBL/GenBank/DDBJ databases">
        <authorList>
            <person name="Pothier F. J."/>
        </authorList>
    </citation>
    <scope>NUCLEOTIDE SEQUENCE</scope>
    <source>
        <strain evidence="1">CFBP 8129</strain>
    </source>
</reference>
<dbReference type="STRING" id="90270.BI317_12475"/>
<dbReference type="Gene3D" id="3.40.50.10320">
    <property type="entry name" value="LmbE-like"/>
    <property type="match status" value="1"/>
</dbReference>
<dbReference type="SUPFAM" id="SSF102588">
    <property type="entry name" value="LmbE-like"/>
    <property type="match status" value="1"/>
</dbReference>
<protein>
    <submittedName>
        <fullName evidence="1">1D-myo-inositol 2-acetamido-2-deoxy-alpha-D-glucopyranoside deacetylase</fullName>
    </submittedName>
</protein>
<proteinExistence type="predicted"/>
<dbReference type="OrthoDB" id="9790023at2"/>
<dbReference type="AlphaFoldDB" id="A0A0G8LR20"/>
<sequence length="253" mass="26871">MEDLTGQPIEGAGTPESVWRDAACLSGMPRSSLSQLLQGSPRLVVVAPHPDDEVLGCGGLIAAARAAGVSVLIIALTDGELAYPDEPGWAPHVLGPARRLELEAAVRYLGLLPGALVHLALGDGALAACEARIAEAVGGLLDANDTVLVTWQRDGHPDHEAASRATKAACDTHGARLLQYPVWAWHWSQPDDGVLTDEGATRFELSPTVMEAKRQAIQCFATQIGQCTPAVAAPILPLHVLERFDRSFEVFIR</sequence>
<accession>A0A0G8LR20</accession>
<dbReference type="EMBL" id="LR828253">
    <property type="protein sequence ID" value="CAD0330583.1"/>
    <property type="molecule type" value="Genomic_DNA"/>
</dbReference>
<dbReference type="InterPro" id="IPR003737">
    <property type="entry name" value="GlcNAc_PI_deacetylase-related"/>
</dbReference>
<dbReference type="PANTHER" id="PTHR12993">
    <property type="entry name" value="N-ACETYLGLUCOSAMINYL-PHOSPHATIDYLINOSITOL DE-N-ACETYLASE-RELATED"/>
    <property type="match status" value="1"/>
</dbReference>
<dbReference type="GO" id="GO:0016811">
    <property type="term" value="F:hydrolase activity, acting on carbon-nitrogen (but not peptide) bonds, in linear amides"/>
    <property type="evidence" value="ECO:0007669"/>
    <property type="project" value="TreeGrafter"/>
</dbReference>